<dbReference type="Proteomes" id="UP000735874">
    <property type="component" value="Unassembled WGS sequence"/>
</dbReference>
<evidence type="ECO:0000313" key="1">
    <source>
        <dbReference type="EMBL" id="KAG2854435.1"/>
    </source>
</evidence>
<dbReference type="AlphaFoldDB" id="A0A8T0YXM5"/>
<dbReference type="EMBL" id="RCMG01000427">
    <property type="protein sequence ID" value="KAG2854435.1"/>
    <property type="molecule type" value="Genomic_DNA"/>
</dbReference>
<protein>
    <submittedName>
        <fullName evidence="1">Uncharacterized protein</fullName>
    </submittedName>
</protein>
<accession>A0A8T0YXM5</accession>
<evidence type="ECO:0000313" key="3">
    <source>
        <dbReference type="Proteomes" id="UP000735874"/>
    </source>
</evidence>
<proteinExistence type="predicted"/>
<evidence type="ECO:0000313" key="2">
    <source>
        <dbReference type="EMBL" id="KAG2931202.1"/>
    </source>
</evidence>
<sequence>MEDLPTLLSSSAVFRAPAAHKLTGMELFDDNDDDMRASAATLSFPEVNASAKTELRSLTVSLEVLQPPLQCTKCHSCSFARASQSTWSLIPTMSVRLSVFLLEALREPSDATTKELKTL</sequence>
<organism evidence="1 3">
    <name type="scientific">Phytophthora cactorum</name>
    <dbReference type="NCBI Taxonomy" id="29920"/>
    <lineage>
        <taxon>Eukaryota</taxon>
        <taxon>Sar</taxon>
        <taxon>Stramenopiles</taxon>
        <taxon>Oomycota</taxon>
        <taxon>Peronosporomycetes</taxon>
        <taxon>Peronosporales</taxon>
        <taxon>Peronosporaceae</taxon>
        <taxon>Phytophthora</taxon>
    </lineage>
</organism>
<dbReference type="EMBL" id="RCMK01000399">
    <property type="protein sequence ID" value="KAG2931202.1"/>
    <property type="molecule type" value="Genomic_DNA"/>
</dbReference>
<reference evidence="1" key="1">
    <citation type="submission" date="2018-10" db="EMBL/GenBank/DDBJ databases">
        <title>Effector identification in a new, highly contiguous assembly of the strawberry crown rot pathogen Phytophthora cactorum.</title>
        <authorList>
            <person name="Armitage A.D."/>
            <person name="Nellist C.F."/>
            <person name="Bates H."/>
            <person name="Vickerstaff R.J."/>
            <person name="Harrison R.J."/>
        </authorList>
    </citation>
    <scope>NUCLEOTIDE SEQUENCE</scope>
    <source>
        <strain evidence="1">15-7</strain>
        <strain evidence="2">4040</strain>
    </source>
</reference>
<gene>
    <name evidence="1" type="ORF">PC113_g13310</name>
    <name evidence="2" type="ORF">PC117_g13543</name>
</gene>
<name>A0A8T0YXM5_9STRA</name>
<dbReference type="Proteomes" id="UP000736787">
    <property type="component" value="Unassembled WGS sequence"/>
</dbReference>
<comment type="caution">
    <text evidence="1">The sequence shown here is derived from an EMBL/GenBank/DDBJ whole genome shotgun (WGS) entry which is preliminary data.</text>
</comment>